<proteinExistence type="predicted"/>
<dbReference type="EMBL" id="MU005576">
    <property type="protein sequence ID" value="KAF2686971.1"/>
    <property type="molecule type" value="Genomic_DNA"/>
</dbReference>
<evidence type="ECO:0000313" key="2">
    <source>
        <dbReference type="Proteomes" id="UP000799291"/>
    </source>
</evidence>
<dbReference type="AlphaFoldDB" id="A0A6G1J9S6"/>
<name>A0A6G1J9S6_9PLEO</name>
<keyword evidence="2" id="KW-1185">Reference proteome</keyword>
<sequence length="230" mass="25937">MPTGHSNVATLSHQPNFNVLLTRVPTASKVLTPGGWCWFAGMKSHSKLAWEWDALPSRLPTEHFFREHRVFGRHPSSSHVPRTVALYLIVPMSSVCGEWWRQATCLRAADTHNNSAPSGHVVRLQPARMATPAYHWYIWLDRSRVALHSRLESRVAFLFDAQCLVLGVSIPCALLENSYSGSRDQRYPGDVARCLFASHLAKLGRPLSSVDDSVIRFPIDNSNHRQERGF</sequence>
<protein>
    <submittedName>
        <fullName evidence="1">Uncharacterized protein</fullName>
    </submittedName>
</protein>
<evidence type="ECO:0000313" key="1">
    <source>
        <dbReference type="EMBL" id="KAF2686971.1"/>
    </source>
</evidence>
<accession>A0A6G1J9S6</accession>
<dbReference type="Proteomes" id="UP000799291">
    <property type="component" value="Unassembled WGS sequence"/>
</dbReference>
<organism evidence="1 2">
    <name type="scientific">Lentithecium fluviatile CBS 122367</name>
    <dbReference type="NCBI Taxonomy" id="1168545"/>
    <lineage>
        <taxon>Eukaryota</taxon>
        <taxon>Fungi</taxon>
        <taxon>Dikarya</taxon>
        <taxon>Ascomycota</taxon>
        <taxon>Pezizomycotina</taxon>
        <taxon>Dothideomycetes</taxon>
        <taxon>Pleosporomycetidae</taxon>
        <taxon>Pleosporales</taxon>
        <taxon>Massarineae</taxon>
        <taxon>Lentitheciaceae</taxon>
        <taxon>Lentithecium</taxon>
    </lineage>
</organism>
<gene>
    <name evidence="1" type="ORF">K458DRAFT_205004</name>
</gene>
<reference evidence="1" key="1">
    <citation type="journal article" date="2020" name="Stud. Mycol.">
        <title>101 Dothideomycetes genomes: a test case for predicting lifestyles and emergence of pathogens.</title>
        <authorList>
            <person name="Haridas S."/>
            <person name="Albert R."/>
            <person name="Binder M."/>
            <person name="Bloem J."/>
            <person name="Labutti K."/>
            <person name="Salamov A."/>
            <person name="Andreopoulos B."/>
            <person name="Baker S."/>
            <person name="Barry K."/>
            <person name="Bills G."/>
            <person name="Bluhm B."/>
            <person name="Cannon C."/>
            <person name="Castanera R."/>
            <person name="Culley D."/>
            <person name="Daum C."/>
            <person name="Ezra D."/>
            <person name="Gonzalez J."/>
            <person name="Henrissat B."/>
            <person name="Kuo A."/>
            <person name="Liang C."/>
            <person name="Lipzen A."/>
            <person name="Lutzoni F."/>
            <person name="Magnuson J."/>
            <person name="Mondo S."/>
            <person name="Nolan M."/>
            <person name="Ohm R."/>
            <person name="Pangilinan J."/>
            <person name="Park H.-J."/>
            <person name="Ramirez L."/>
            <person name="Alfaro M."/>
            <person name="Sun H."/>
            <person name="Tritt A."/>
            <person name="Yoshinaga Y."/>
            <person name="Zwiers L.-H."/>
            <person name="Turgeon B."/>
            <person name="Goodwin S."/>
            <person name="Spatafora J."/>
            <person name="Crous P."/>
            <person name="Grigoriev I."/>
        </authorList>
    </citation>
    <scope>NUCLEOTIDE SEQUENCE</scope>
    <source>
        <strain evidence="1">CBS 122367</strain>
    </source>
</reference>